<feature type="domain" description="Radical SAM core" evidence="8">
    <location>
        <begin position="171"/>
        <end position="399"/>
    </location>
</feature>
<dbReference type="InterPro" id="IPR006638">
    <property type="entry name" value="Elp3/MiaA/NifB-like_rSAM"/>
</dbReference>
<keyword evidence="3" id="KW-0808">Transferase</keyword>
<organism evidence="9 10">
    <name type="scientific">Paenibacillus haidiansis</name>
    <dbReference type="NCBI Taxonomy" id="1574488"/>
    <lineage>
        <taxon>Bacteria</taxon>
        <taxon>Bacillati</taxon>
        <taxon>Bacillota</taxon>
        <taxon>Bacilli</taxon>
        <taxon>Bacillales</taxon>
        <taxon>Paenibacillaceae</taxon>
        <taxon>Paenibacillus</taxon>
    </lineage>
</organism>
<keyword evidence="10" id="KW-1185">Reference proteome</keyword>
<keyword evidence="4" id="KW-0949">S-adenosyl-L-methionine</keyword>
<accession>A0ABU7VQ82</accession>
<keyword evidence="7" id="KW-0411">Iron-sulfur</keyword>
<evidence type="ECO:0000313" key="10">
    <source>
        <dbReference type="Proteomes" id="UP001306950"/>
    </source>
</evidence>
<dbReference type="InterPro" id="IPR034466">
    <property type="entry name" value="Methyltransferase_Class_B"/>
</dbReference>
<reference evidence="9 10" key="1">
    <citation type="submission" date="2024-02" db="EMBL/GenBank/DDBJ databases">
        <title>A nitrogen-fixing paenibacillus bacterium.</title>
        <authorList>
            <person name="Zhang W.L."/>
            <person name="Chen S.F."/>
        </authorList>
    </citation>
    <scope>NUCLEOTIDE SEQUENCE [LARGE SCALE GENOMIC DNA]</scope>
    <source>
        <strain evidence="9 10">M1</strain>
    </source>
</reference>
<evidence type="ECO:0000256" key="5">
    <source>
        <dbReference type="ARBA" id="ARBA00022723"/>
    </source>
</evidence>
<dbReference type="SFLD" id="SFLDG01123">
    <property type="entry name" value="methyltransferase_(Class_B)"/>
    <property type="match status" value="1"/>
</dbReference>
<evidence type="ECO:0000256" key="3">
    <source>
        <dbReference type="ARBA" id="ARBA00022679"/>
    </source>
</evidence>
<evidence type="ECO:0000256" key="4">
    <source>
        <dbReference type="ARBA" id="ARBA00022691"/>
    </source>
</evidence>
<comment type="caution">
    <text evidence="9">The sequence shown here is derived from an EMBL/GenBank/DDBJ whole genome shotgun (WGS) entry which is preliminary data.</text>
</comment>
<evidence type="ECO:0000259" key="8">
    <source>
        <dbReference type="PROSITE" id="PS51918"/>
    </source>
</evidence>
<keyword evidence="5" id="KW-0479">Metal-binding</keyword>
<dbReference type="Pfam" id="PF04055">
    <property type="entry name" value="Radical_SAM"/>
    <property type="match status" value="1"/>
</dbReference>
<evidence type="ECO:0000256" key="2">
    <source>
        <dbReference type="ARBA" id="ARBA00022603"/>
    </source>
</evidence>
<dbReference type="SFLD" id="SFLDS00029">
    <property type="entry name" value="Radical_SAM"/>
    <property type="match status" value="1"/>
</dbReference>
<dbReference type="Gene3D" id="3.80.30.20">
    <property type="entry name" value="tm_1862 like domain"/>
    <property type="match status" value="1"/>
</dbReference>
<dbReference type="PANTHER" id="PTHR43409:SF7">
    <property type="entry name" value="BLL1977 PROTEIN"/>
    <property type="match status" value="1"/>
</dbReference>
<sequence length="474" mass="54004">MKRILFLVPKVAGPAGGGKWNSQWTHTLNEIVQSSIWKVITPGVLTLAALCDPDKYLIDLIDEEFGEVDQTMEYDIVAIYTVTPNVKRAYMWAAHFRLTRAHVVLGGVHASMCPDEASRFADTLFVGEAEITWPEFLLDYERGTVKATYVQALGQVDIQSSPIPAFNLLPSNGKRIIPIQTARGCPHGCRFCNLRSLYGRSYRAKSLNQVYAELEAARKINPRATIYFTDDNLFCDKQRSTKLFEIMERLKMNWYAHSDISFGEDERFIAHAFRSGCRQVLIGLESLNRGSLEELDEHNFKANYVDKYKMMVENIQRGGIGVIGSFIVGLDGDDAGIFERISNFIEDVGLLGASVTVNTPYPGTLNYEQLHAENRIRTYDWNSYTIFEAVIEPATMNYRQLNEGYIRLLNMIYDQHNIMNRRSKQFERMKAAFLRALNTQTGSHGSQSNSNEVYHEKVQDLVSIRIQRQDDSEL</sequence>
<gene>
    <name evidence="9" type="ORF">V3851_08765</name>
</gene>
<dbReference type="CDD" id="cd01335">
    <property type="entry name" value="Radical_SAM"/>
    <property type="match status" value="1"/>
</dbReference>
<dbReference type="InterPro" id="IPR007197">
    <property type="entry name" value="rSAM"/>
</dbReference>
<dbReference type="PANTHER" id="PTHR43409">
    <property type="entry name" value="ANAEROBIC MAGNESIUM-PROTOPORPHYRIN IX MONOMETHYL ESTER CYCLASE-RELATED"/>
    <property type="match status" value="1"/>
</dbReference>
<evidence type="ECO:0000313" key="9">
    <source>
        <dbReference type="EMBL" id="MEF2965919.1"/>
    </source>
</evidence>
<dbReference type="SMART" id="SM00729">
    <property type="entry name" value="Elp3"/>
    <property type="match status" value="1"/>
</dbReference>
<dbReference type="InterPro" id="IPR058240">
    <property type="entry name" value="rSAM_sf"/>
</dbReference>
<dbReference type="Proteomes" id="UP001306950">
    <property type="component" value="Unassembled WGS sequence"/>
</dbReference>
<dbReference type="InterPro" id="IPR023404">
    <property type="entry name" value="rSAM_horseshoe"/>
</dbReference>
<dbReference type="InterPro" id="IPR051198">
    <property type="entry name" value="BchE-like"/>
</dbReference>
<evidence type="ECO:0000256" key="7">
    <source>
        <dbReference type="ARBA" id="ARBA00023014"/>
    </source>
</evidence>
<comment type="cofactor">
    <cofactor evidence="1">
        <name>[4Fe-4S] cluster</name>
        <dbReference type="ChEBI" id="CHEBI:49883"/>
    </cofactor>
</comment>
<dbReference type="SFLD" id="SFLDG01082">
    <property type="entry name" value="B12-binding_domain_containing"/>
    <property type="match status" value="1"/>
</dbReference>
<dbReference type="PROSITE" id="PS51918">
    <property type="entry name" value="RADICAL_SAM"/>
    <property type="match status" value="1"/>
</dbReference>
<dbReference type="EMBL" id="JAZHPZ010000003">
    <property type="protein sequence ID" value="MEF2965919.1"/>
    <property type="molecule type" value="Genomic_DNA"/>
</dbReference>
<evidence type="ECO:0000256" key="6">
    <source>
        <dbReference type="ARBA" id="ARBA00023004"/>
    </source>
</evidence>
<proteinExistence type="predicted"/>
<dbReference type="SUPFAM" id="SSF102114">
    <property type="entry name" value="Radical SAM enzymes"/>
    <property type="match status" value="1"/>
</dbReference>
<keyword evidence="2" id="KW-0489">Methyltransferase</keyword>
<keyword evidence="6" id="KW-0408">Iron</keyword>
<dbReference type="RefSeq" id="WP_331846143.1">
    <property type="nucleotide sequence ID" value="NZ_JAZHPZ010000003.1"/>
</dbReference>
<name>A0ABU7VQ82_9BACL</name>
<dbReference type="Pfam" id="PF13282">
    <property type="entry name" value="DUF4070"/>
    <property type="match status" value="1"/>
</dbReference>
<evidence type="ECO:0000256" key="1">
    <source>
        <dbReference type="ARBA" id="ARBA00001966"/>
    </source>
</evidence>
<dbReference type="InterPro" id="IPR025274">
    <property type="entry name" value="DUF4070"/>
</dbReference>
<protein>
    <submittedName>
        <fullName evidence="9">Radical SAM protein</fullName>
    </submittedName>
</protein>
<dbReference type="Gene3D" id="3.40.50.280">
    <property type="entry name" value="Cobalamin-binding domain"/>
    <property type="match status" value="1"/>
</dbReference>